<feature type="coiled-coil region" evidence="4">
    <location>
        <begin position="421"/>
        <end position="448"/>
    </location>
</feature>
<feature type="compositionally biased region" description="Basic and acidic residues" evidence="5">
    <location>
        <begin position="1250"/>
        <end position="1261"/>
    </location>
</feature>
<dbReference type="Pfam" id="PF13432">
    <property type="entry name" value="TPR_16"/>
    <property type="match status" value="1"/>
</dbReference>
<feature type="compositionally biased region" description="Basic and acidic residues" evidence="5">
    <location>
        <begin position="1011"/>
        <end position="1032"/>
    </location>
</feature>
<evidence type="ECO:0008006" key="8">
    <source>
        <dbReference type="Google" id="ProtNLM"/>
    </source>
</evidence>
<reference evidence="6" key="2">
    <citation type="submission" date="2023-05" db="EMBL/GenBank/DDBJ databases">
        <authorList>
            <consortium name="Lawrence Berkeley National Laboratory"/>
            <person name="Steindorff A."/>
            <person name="Hensen N."/>
            <person name="Bonometti L."/>
            <person name="Westerberg I."/>
            <person name="Brannstrom I.O."/>
            <person name="Guillou S."/>
            <person name="Cros-Aarteil S."/>
            <person name="Calhoun S."/>
            <person name="Haridas S."/>
            <person name="Kuo A."/>
            <person name="Mondo S."/>
            <person name="Pangilinan J."/>
            <person name="Riley R."/>
            <person name="Labutti K."/>
            <person name="Andreopoulos B."/>
            <person name="Lipzen A."/>
            <person name="Chen C."/>
            <person name="Yanf M."/>
            <person name="Daum C."/>
            <person name="Ng V."/>
            <person name="Clum A."/>
            <person name="Ohm R."/>
            <person name="Martin F."/>
            <person name="Silar P."/>
            <person name="Natvig D."/>
            <person name="Lalanne C."/>
            <person name="Gautier V."/>
            <person name="Ament-Velasquez S.L."/>
            <person name="Kruys A."/>
            <person name="Hutchinson M.I."/>
            <person name="Powell A.J."/>
            <person name="Barry K."/>
            <person name="Miller A.N."/>
            <person name="Grigoriev I.V."/>
            <person name="Debuchy R."/>
            <person name="Gladieux P."/>
            <person name="Thoren M.H."/>
            <person name="Johannesson H."/>
        </authorList>
    </citation>
    <scope>NUCLEOTIDE SEQUENCE</scope>
    <source>
        <strain evidence="6">CBS 892.96</strain>
    </source>
</reference>
<dbReference type="EMBL" id="MU866110">
    <property type="protein sequence ID" value="KAK4179750.1"/>
    <property type="molecule type" value="Genomic_DNA"/>
</dbReference>
<evidence type="ECO:0000313" key="7">
    <source>
        <dbReference type="Proteomes" id="UP001302321"/>
    </source>
</evidence>
<protein>
    <recommendedName>
        <fullName evidence="8">Tetratricopeptide repeat protein 1</fullName>
    </recommendedName>
</protein>
<feature type="compositionally biased region" description="Acidic residues" evidence="5">
    <location>
        <begin position="1239"/>
        <end position="1249"/>
    </location>
</feature>
<feature type="compositionally biased region" description="Basic residues" evidence="5">
    <location>
        <begin position="1225"/>
        <end position="1234"/>
    </location>
</feature>
<dbReference type="InterPro" id="IPR019734">
    <property type="entry name" value="TPR_rpt"/>
</dbReference>
<dbReference type="GO" id="GO:0000993">
    <property type="term" value="F:RNA polymerase II complex binding"/>
    <property type="evidence" value="ECO:0007669"/>
    <property type="project" value="TreeGrafter"/>
</dbReference>
<feature type="region of interest" description="Disordered" evidence="5">
    <location>
        <begin position="981"/>
        <end position="1000"/>
    </location>
</feature>
<evidence type="ECO:0000256" key="4">
    <source>
        <dbReference type="SAM" id="Coils"/>
    </source>
</evidence>
<keyword evidence="7" id="KW-1185">Reference proteome</keyword>
<dbReference type="Pfam" id="PF13176">
    <property type="entry name" value="TPR_7"/>
    <property type="match status" value="1"/>
</dbReference>
<feature type="compositionally biased region" description="Basic residues" evidence="5">
    <location>
        <begin position="1072"/>
        <end position="1086"/>
    </location>
</feature>
<name>A0AAN6WDW2_9PEZI</name>
<evidence type="ECO:0000256" key="1">
    <source>
        <dbReference type="ARBA" id="ARBA00022737"/>
    </source>
</evidence>
<keyword evidence="4" id="KW-0175">Coiled coil</keyword>
<evidence type="ECO:0000256" key="5">
    <source>
        <dbReference type="SAM" id="MobiDB-lite"/>
    </source>
</evidence>
<keyword evidence="2 3" id="KW-0802">TPR repeat</keyword>
<evidence type="ECO:0000256" key="3">
    <source>
        <dbReference type="PROSITE-ProRule" id="PRU00339"/>
    </source>
</evidence>
<dbReference type="GO" id="GO:0016593">
    <property type="term" value="C:Cdc73/Paf1 complex"/>
    <property type="evidence" value="ECO:0007669"/>
    <property type="project" value="TreeGrafter"/>
</dbReference>
<gene>
    <name evidence="6" type="ORF">QBC36DRAFT_60784</name>
</gene>
<feature type="repeat" description="TPR" evidence="3">
    <location>
        <begin position="606"/>
        <end position="639"/>
    </location>
</feature>
<dbReference type="SUPFAM" id="SSF81901">
    <property type="entry name" value="HCP-like"/>
    <property type="match status" value="2"/>
</dbReference>
<feature type="compositionally biased region" description="Basic and acidic residues" evidence="5">
    <location>
        <begin position="1153"/>
        <end position="1174"/>
    </location>
</feature>
<dbReference type="InterPro" id="IPR031101">
    <property type="entry name" value="Ctr9"/>
</dbReference>
<dbReference type="InterPro" id="IPR011990">
    <property type="entry name" value="TPR-like_helical_dom_sf"/>
</dbReference>
<dbReference type="Pfam" id="PF13174">
    <property type="entry name" value="TPR_6"/>
    <property type="match status" value="1"/>
</dbReference>
<comment type="caution">
    <text evidence="6">The sequence shown here is derived from an EMBL/GenBank/DDBJ whole genome shotgun (WGS) entry which is preliminary data.</text>
</comment>
<dbReference type="SUPFAM" id="SSF48452">
    <property type="entry name" value="TPR-like"/>
    <property type="match status" value="3"/>
</dbReference>
<dbReference type="PANTHER" id="PTHR14027:SF2">
    <property type="entry name" value="RNA POLYMERASE-ASSOCIATED PROTEIN CTR9 HOMOLOG"/>
    <property type="match status" value="1"/>
</dbReference>
<dbReference type="GO" id="GO:0006355">
    <property type="term" value="P:regulation of DNA-templated transcription"/>
    <property type="evidence" value="ECO:0007669"/>
    <property type="project" value="InterPro"/>
</dbReference>
<feature type="repeat" description="TPR" evidence="3">
    <location>
        <begin position="801"/>
        <end position="834"/>
    </location>
</feature>
<dbReference type="AlphaFoldDB" id="A0AAN6WDW2"/>
<dbReference type="Gene3D" id="1.25.40.10">
    <property type="entry name" value="Tetratricopeptide repeat domain"/>
    <property type="match status" value="4"/>
</dbReference>
<dbReference type="SMART" id="SM00028">
    <property type="entry name" value="TPR"/>
    <property type="match status" value="8"/>
</dbReference>
<dbReference type="PANTHER" id="PTHR14027">
    <property type="entry name" value="RNA POLYMERASE-ASSOCIATED PROTEIN CTR9"/>
    <property type="match status" value="1"/>
</dbReference>
<accession>A0AAN6WDW2</accession>
<feature type="compositionally biased region" description="Acidic residues" evidence="5">
    <location>
        <begin position="1136"/>
        <end position="1152"/>
    </location>
</feature>
<feature type="compositionally biased region" description="Basic and acidic residues" evidence="5">
    <location>
        <begin position="1055"/>
        <end position="1066"/>
    </location>
</feature>
<feature type="region of interest" description="Disordered" evidence="5">
    <location>
        <begin position="1011"/>
        <end position="1273"/>
    </location>
</feature>
<evidence type="ECO:0000313" key="6">
    <source>
        <dbReference type="EMBL" id="KAK4179750.1"/>
    </source>
</evidence>
<dbReference type="GO" id="GO:0006368">
    <property type="term" value="P:transcription elongation by RNA polymerase II"/>
    <property type="evidence" value="ECO:0007669"/>
    <property type="project" value="TreeGrafter"/>
</dbReference>
<dbReference type="Proteomes" id="UP001302321">
    <property type="component" value="Unassembled WGS sequence"/>
</dbReference>
<reference evidence="6" key="1">
    <citation type="journal article" date="2023" name="Mol. Phylogenet. Evol.">
        <title>Genome-scale phylogeny and comparative genomics of the fungal order Sordariales.</title>
        <authorList>
            <person name="Hensen N."/>
            <person name="Bonometti L."/>
            <person name="Westerberg I."/>
            <person name="Brannstrom I.O."/>
            <person name="Guillou S."/>
            <person name="Cros-Aarteil S."/>
            <person name="Calhoun S."/>
            <person name="Haridas S."/>
            <person name="Kuo A."/>
            <person name="Mondo S."/>
            <person name="Pangilinan J."/>
            <person name="Riley R."/>
            <person name="LaButti K."/>
            <person name="Andreopoulos B."/>
            <person name="Lipzen A."/>
            <person name="Chen C."/>
            <person name="Yan M."/>
            <person name="Daum C."/>
            <person name="Ng V."/>
            <person name="Clum A."/>
            <person name="Steindorff A."/>
            <person name="Ohm R.A."/>
            <person name="Martin F."/>
            <person name="Silar P."/>
            <person name="Natvig D.O."/>
            <person name="Lalanne C."/>
            <person name="Gautier V."/>
            <person name="Ament-Velasquez S.L."/>
            <person name="Kruys A."/>
            <person name="Hutchinson M.I."/>
            <person name="Powell A.J."/>
            <person name="Barry K."/>
            <person name="Miller A.N."/>
            <person name="Grigoriev I.V."/>
            <person name="Debuchy R."/>
            <person name="Gladieux P."/>
            <person name="Hiltunen Thoren M."/>
            <person name="Johannesson H."/>
        </authorList>
    </citation>
    <scope>NUCLEOTIDE SEQUENCE</scope>
    <source>
        <strain evidence="6">CBS 892.96</strain>
    </source>
</reference>
<sequence>MASTFANGPLNGAANGLAGHAPTSRRFADIPSLIDIPVQDSAQDQDEDPQAVEVNLEELADDPTELCTLLEMEHAARTYWMTVALAYAKQKKVDFAIEILTRGVTAMQNNQREKLTVITCLCWMYLWKSREAPRVAPEGTDARTKEYYLQQATQSLNDASRLNPAFPPLFLARGVLLLLKASLQSPSQDPNGVDVQKNEHVRNALKSFEEAIRVSHGKNMLASMGKARALFSLGKHQESLAAYQDVLAKMPDLVDPDPRIGIGCCLWQLGYKDDAKGAWERSLEISPDSKIAKILLGLYYLDASSQVPTNSPEFLRLYKKAMTEYTQDSFKRDKNLPLTCATFAGYFLARKQFPNVDSLAHKAIQYTDVNAIASDGWYLLARKEHYEGNLDKASDYYRRADDARGGVERGYLPAKFGLAQLSVLKNDLGEAKLRLEKMIQQSKNLEAMILLGTLYAEEVFANQTVAIKEDKTAEAKKALAYLEAVRSAWKDPKKGMLPDAAVLLNLARLYETEFPDRALQCLQQVEQLEIDQVPKSEYPADTEDQAVIRSAIRKHLPPQLLNNIGCFYSQDGKHQLATEYFQAALDSCARISSLNDSEVDTDALLTTISFNLGRSYEYEGDVDKAIETYERLLSRHSNYTDARARLAYIKLRKNPNKEGPDAVAKLYQDNPSDLEVRALYGWFLGKLSAKKRPANINEDPEHRHYKHTLQNYDKHDRYALVGMGNLLLGSAREMRRESDQDRQKRSAMYSRAVEFFDKALQLEPKNAYAAQGVAIALAEDKKDPKTALQAFLKVKETVQDAHVFVNLGHIYTELRQFSKAIESYEIALSKEGKANDAGILSCLGRTWLNKARADKKFVEHYNMALEYAQKALKVAPEQVHFKFNVAYVQIMLADTLQKFASQDRNSFQLEQAAEGLDQAIKTLDEIAASPNPPYPKHDIEQRANMARNTVRNQLNRALQAQREYEAKNKEKRDAAIQQRQAELRRKEEERKKAEEAERLRQEKIRKEREEIAARDRILAEQRAEEERARMEAELTTDSETGEKVKRKKRSGGGGDRARRSEREKSGEPSTQRSRKGRAEKKKKSSRRRDDTGDEESDGGEGGGGGGRAPPKKRARLASKKEAQGGKYKSAEIVVDSSDEGEEDYNGEEDELERAERAMERKAKRSSRSEDRSSGSEDEDNYRRRSPNRRQRSVGSDDEGDQMAVDEREGSSQIRDDDEEETVTRRQAKRSRRAGRVVDSDEEEEGEGGEEGEKQQLEEKADVSMADADDDDEE</sequence>
<dbReference type="PROSITE" id="PS50005">
    <property type="entry name" value="TPR"/>
    <property type="match status" value="2"/>
</dbReference>
<proteinExistence type="predicted"/>
<organism evidence="6 7">
    <name type="scientific">Triangularia setosa</name>
    <dbReference type="NCBI Taxonomy" id="2587417"/>
    <lineage>
        <taxon>Eukaryota</taxon>
        <taxon>Fungi</taxon>
        <taxon>Dikarya</taxon>
        <taxon>Ascomycota</taxon>
        <taxon>Pezizomycotina</taxon>
        <taxon>Sordariomycetes</taxon>
        <taxon>Sordariomycetidae</taxon>
        <taxon>Sordariales</taxon>
        <taxon>Podosporaceae</taxon>
        <taxon>Triangularia</taxon>
    </lineage>
</organism>
<keyword evidence="1" id="KW-0677">Repeat</keyword>
<evidence type="ECO:0000256" key="2">
    <source>
        <dbReference type="ARBA" id="ARBA00022803"/>
    </source>
</evidence>
<dbReference type="Pfam" id="PF13181">
    <property type="entry name" value="TPR_8"/>
    <property type="match status" value="1"/>
</dbReference>